<keyword evidence="2" id="KW-1185">Reference proteome</keyword>
<gene>
    <name evidence="1" type="ORF">OB236_22240</name>
</gene>
<protein>
    <submittedName>
        <fullName evidence="1">YqzE family protein</fullName>
    </submittedName>
</protein>
<sequence length="65" mass="7942">MAQGEEWVTYVTEKLLDYVETPRKIRKQTRAIHRKVREPWPYRWFGMVPYAIAMWLKGLLNKKSF</sequence>
<dbReference type="Pfam" id="PF14038">
    <property type="entry name" value="YqzE"/>
    <property type="match status" value="1"/>
</dbReference>
<accession>A0ABT2UJL3</accession>
<name>A0ABT2UJL3_9BACL</name>
<organism evidence="1 2">
    <name type="scientific">Paenibacillus baimaensis</name>
    <dbReference type="NCBI Taxonomy" id="2982185"/>
    <lineage>
        <taxon>Bacteria</taxon>
        <taxon>Bacillati</taxon>
        <taxon>Bacillota</taxon>
        <taxon>Bacilli</taxon>
        <taxon>Bacillales</taxon>
        <taxon>Paenibacillaceae</taxon>
        <taxon>Paenibacillus</taxon>
    </lineage>
</organism>
<reference evidence="1 2" key="1">
    <citation type="submission" date="2022-09" db="EMBL/GenBank/DDBJ databases">
        <authorList>
            <person name="Han X.L."/>
            <person name="Wang Q."/>
            <person name="Lu T."/>
        </authorList>
    </citation>
    <scope>NUCLEOTIDE SEQUENCE [LARGE SCALE GENOMIC DNA]</scope>
    <source>
        <strain evidence="1 2">WQ 127069</strain>
    </source>
</reference>
<dbReference type="Proteomes" id="UP001652445">
    <property type="component" value="Unassembled WGS sequence"/>
</dbReference>
<evidence type="ECO:0000313" key="1">
    <source>
        <dbReference type="EMBL" id="MCU6794836.1"/>
    </source>
</evidence>
<comment type="caution">
    <text evidence="1">The sequence shown here is derived from an EMBL/GenBank/DDBJ whole genome shotgun (WGS) entry which is preliminary data.</text>
</comment>
<dbReference type="RefSeq" id="WP_076229243.1">
    <property type="nucleotide sequence ID" value="NZ_JAOQIO010000084.1"/>
</dbReference>
<dbReference type="InterPro" id="IPR025622">
    <property type="entry name" value="YqzE"/>
</dbReference>
<evidence type="ECO:0000313" key="2">
    <source>
        <dbReference type="Proteomes" id="UP001652445"/>
    </source>
</evidence>
<dbReference type="EMBL" id="JAOQIO010000084">
    <property type="protein sequence ID" value="MCU6794836.1"/>
    <property type="molecule type" value="Genomic_DNA"/>
</dbReference>
<proteinExistence type="predicted"/>